<dbReference type="RefSeq" id="XP_018712369.1">
    <property type="nucleotide sequence ID" value="XM_018855730.1"/>
</dbReference>
<dbReference type="AlphaFoldDB" id="A0A1A0HD65"/>
<proteinExistence type="predicted"/>
<protein>
    <recommendedName>
        <fullName evidence="4">Secreted protein</fullName>
    </recommendedName>
</protein>
<dbReference type="GeneID" id="30028706"/>
<gene>
    <name evidence="2" type="ORF">METBIDRAFT_30875</name>
</gene>
<evidence type="ECO:0000313" key="3">
    <source>
        <dbReference type="Proteomes" id="UP000092555"/>
    </source>
</evidence>
<evidence type="ECO:0000313" key="2">
    <source>
        <dbReference type="EMBL" id="OBA21873.1"/>
    </source>
</evidence>
<organism evidence="2 3">
    <name type="scientific">Metschnikowia bicuspidata var. bicuspidata NRRL YB-4993</name>
    <dbReference type="NCBI Taxonomy" id="869754"/>
    <lineage>
        <taxon>Eukaryota</taxon>
        <taxon>Fungi</taxon>
        <taxon>Dikarya</taxon>
        <taxon>Ascomycota</taxon>
        <taxon>Saccharomycotina</taxon>
        <taxon>Pichiomycetes</taxon>
        <taxon>Metschnikowiaceae</taxon>
        <taxon>Metschnikowia</taxon>
    </lineage>
</organism>
<comment type="caution">
    <text evidence="2">The sequence shown here is derived from an EMBL/GenBank/DDBJ whole genome shotgun (WGS) entry which is preliminary data.</text>
</comment>
<accession>A0A1A0HD65</accession>
<evidence type="ECO:0000256" key="1">
    <source>
        <dbReference type="SAM" id="SignalP"/>
    </source>
</evidence>
<dbReference type="EMBL" id="LXTC01000002">
    <property type="protein sequence ID" value="OBA21873.1"/>
    <property type="molecule type" value="Genomic_DNA"/>
</dbReference>
<keyword evidence="1" id="KW-0732">Signal</keyword>
<sequence>MCPGSKLLSLKVVFFFALSSLPLLSLFSSPKVRILACFHRQTGCPILFLARTQIWATSRNLAFSHAAIDNKHDIGHFRPLFLASTCDRCRKAVSGPISSSS</sequence>
<name>A0A1A0HD65_9ASCO</name>
<dbReference type="Proteomes" id="UP000092555">
    <property type="component" value="Unassembled WGS sequence"/>
</dbReference>
<feature type="signal peptide" evidence="1">
    <location>
        <begin position="1"/>
        <end position="25"/>
    </location>
</feature>
<keyword evidence="3" id="KW-1185">Reference proteome</keyword>
<evidence type="ECO:0008006" key="4">
    <source>
        <dbReference type="Google" id="ProtNLM"/>
    </source>
</evidence>
<feature type="chain" id="PRO_5008508822" description="Secreted protein" evidence="1">
    <location>
        <begin position="26"/>
        <end position="101"/>
    </location>
</feature>
<reference evidence="2 3" key="1">
    <citation type="submission" date="2016-05" db="EMBL/GenBank/DDBJ databases">
        <title>Comparative genomics of biotechnologically important yeasts.</title>
        <authorList>
            <consortium name="DOE Joint Genome Institute"/>
            <person name="Riley R."/>
            <person name="Haridas S."/>
            <person name="Wolfe K.H."/>
            <person name="Lopes M.R."/>
            <person name="Hittinger C.T."/>
            <person name="Goker M."/>
            <person name="Salamov A."/>
            <person name="Wisecaver J."/>
            <person name="Long T.M."/>
            <person name="Aerts A.L."/>
            <person name="Barry K."/>
            <person name="Choi C."/>
            <person name="Clum A."/>
            <person name="Coughlan A.Y."/>
            <person name="Deshpande S."/>
            <person name="Douglass A.P."/>
            <person name="Hanson S.J."/>
            <person name="Klenk H.-P."/>
            <person name="LaButti K."/>
            <person name="Lapidus A."/>
            <person name="Lindquist E."/>
            <person name="Lipzen A."/>
            <person name="Meier-kolthoff J.P."/>
            <person name="Ohm R.A."/>
            <person name="Otillar R.P."/>
            <person name="Pangilinan J."/>
            <person name="Peng Y."/>
            <person name="Rokas A."/>
            <person name="Rosa C.A."/>
            <person name="Scheuner C."/>
            <person name="Sibirny A.A."/>
            <person name="Slot J.C."/>
            <person name="Stielow J.B."/>
            <person name="Sun H."/>
            <person name="Kurtzman C.P."/>
            <person name="Blackwell M."/>
            <person name="Grigoriev I.V."/>
            <person name="Jeffries T.W."/>
        </authorList>
    </citation>
    <scope>NUCLEOTIDE SEQUENCE [LARGE SCALE GENOMIC DNA]</scope>
    <source>
        <strain evidence="2 3">NRRL YB-4993</strain>
    </source>
</reference>